<dbReference type="OrthoDB" id="2876840at2"/>
<dbReference type="AlphaFoldDB" id="A0A3M7TSY1"/>
<organism evidence="2 3">
    <name type="scientific">Alteribacter keqinensis</name>
    <dbReference type="NCBI Taxonomy" id="2483800"/>
    <lineage>
        <taxon>Bacteria</taxon>
        <taxon>Bacillati</taxon>
        <taxon>Bacillota</taxon>
        <taxon>Bacilli</taxon>
        <taxon>Bacillales</taxon>
        <taxon>Bacillaceae</taxon>
        <taxon>Alteribacter</taxon>
    </lineage>
</organism>
<dbReference type="RefSeq" id="WP_122898840.1">
    <property type="nucleotide sequence ID" value="NZ_RHIB01000002.1"/>
</dbReference>
<name>A0A3M7TSY1_9BACI</name>
<dbReference type="EMBL" id="RHIB01000002">
    <property type="protein sequence ID" value="RNA67443.1"/>
    <property type="molecule type" value="Genomic_DNA"/>
</dbReference>
<dbReference type="InterPro" id="IPR020140">
    <property type="entry name" value="Uncharacterised_YusG"/>
</dbReference>
<feature type="compositionally biased region" description="Polar residues" evidence="1">
    <location>
        <begin position="12"/>
        <end position="25"/>
    </location>
</feature>
<dbReference type="Pfam" id="PF10830">
    <property type="entry name" value="DUF2553"/>
    <property type="match status" value="1"/>
</dbReference>
<dbReference type="Proteomes" id="UP000278746">
    <property type="component" value="Unassembled WGS sequence"/>
</dbReference>
<gene>
    <name evidence="2" type="ORF">EBO34_11950</name>
</gene>
<evidence type="ECO:0000313" key="2">
    <source>
        <dbReference type="EMBL" id="RNA67443.1"/>
    </source>
</evidence>
<reference evidence="2 3" key="1">
    <citation type="submission" date="2018-10" db="EMBL/GenBank/DDBJ databases">
        <title>Bacillus Keqinensis sp. nov., a moderately halophilic bacterium isolated from a saline-alkaline lake.</title>
        <authorList>
            <person name="Wang H."/>
        </authorList>
    </citation>
    <scope>NUCLEOTIDE SEQUENCE [LARGE SCALE GENOMIC DNA]</scope>
    <source>
        <strain evidence="2 3">KQ-3</strain>
    </source>
</reference>
<feature type="region of interest" description="Disordered" evidence="1">
    <location>
        <begin position="1"/>
        <end position="32"/>
    </location>
</feature>
<evidence type="ECO:0000313" key="3">
    <source>
        <dbReference type="Proteomes" id="UP000278746"/>
    </source>
</evidence>
<keyword evidence="3" id="KW-1185">Reference proteome</keyword>
<comment type="caution">
    <text evidence="2">The sequence shown here is derived from an EMBL/GenBank/DDBJ whole genome shotgun (WGS) entry which is preliminary data.</text>
</comment>
<protein>
    <submittedName>
        <fullName evidence="2">DUF2553 family protein</fullName>
    </submittedName>
</protein>
<feature type="compositionally biased region" description="Basic and acidic residues" evidence="1">
    <location>
        <begin position="1"/>
        <end position="11"/>
    </location>
</feature>
<evidence type="ECO:0000256" key="1">
    <source>
        <dbReference type="SAM" id="MobiDB-lite"/>
    </source>
</evidence>
<accession>A0A3M7TSY1</accession>
<sequence>MNPTESGEREIQVNNVQKDNATFNQERSHMDVSDRVSAQVDDEGYITFYLDQQKVGRVRLNDENQQYEFAEEFAAADSLKAKSEPKAERLEQPQSYVDGCDMGWC</sequence>
<proteinExistence type="predicted"/>